<dbReference type="GeneID" id="110787100"/>
<dbReference type="PANTHER" id="PTHR13994">
    <property type="entry name" value="NUDIX HYDROLASE RELATED"/>
    <property type="match status" value="1"/>
</dbReference>
<dbReference type="Pfam" id="PF18290">
    <property type="entry name" value="Nudix_hydro"/>
    <property type="match status" value="1"/>
</dbReference>
<accession>A0ABM3QQZ2</accession>
<dbReference type="InterPro" id="IPR000086">
    <property type="entry name" value="NUDIX_hydrolase_dom"/>
</dbReference>
<keyword evidence="2 5" id="KW-0378">Hydrolase</keyword>
<dbReference type="InterPro" id="IPR040618">
    <property type="entry name" value="Pre-Nudix"/>
</dbReference>
<dbReference type="Pfam" id="PF00293">
    <property type="entry name" value="NUDIX"/>
    <property type="match status" value="1"/>
</dbReference>
<dbReference type="GO" id="GO:0016787">
    <property type="term" value="F:hydrolase activity"/>
    <property type="evidence" value="ECO:0007669"/>
    <property type="project" value="UniProtKB-KW"/>
</dbReference>
<protein>
    <submittedName>
        <fullName evidence="5">Nudix hydrolase 2</fullName>
    </submittedName>
</protein>
<sequence length="333" mass="38498">MMLMMMSLKSICTSRNFSFLTVTNTLNYLPLHLGGLIKFRNSENTQIQTRMLSGLMRVQGRQLQLLSATEDEHRGLHVDMQDPMDSHLFASSLRSSLSYWTQLGKRAVWIKLPIQHNNLIEAAVKEGFWYHHAEPRYVMLAKWLPQDEPNTLPANASHRVSVGAFVINDKKQVLVVQEKNGMLRGKGVWKFPTGMANQGEDICAAAVREVKEETGIDTKFVQVLTFSTFKFLKIHREHHMAFFHKSDLFFVCLLQPLSFNIQVQETEVEAAQWMPFEEYAMQLFVQRYELLRYMVKICKARMDGQYSGFPAVAIKPSFRDGRQFIYFNTQASK</sequence>
<dbReference type="Gene3D" id="3.90.79.10">
    <property type="entry name" value="Nucleoside Triphosphate Pyrophosphohydrolase"/>
    <property type="match status" value="1"/>
</dbReference>
<reference evidence="5" key="2">
    <citation type="submission" date="2025-08" db="UniProtKB">
        <authorList>
            <consortium name="RefSeq"/>
        </authorList>
    </citation>
    <scope>IDENTIFICATION</scope>
    <source>
        <tissue evidence="5">Leaf</tissue>
    </source>
</reference>
<proteinExistence type="inferred from homology"/>
<dbReference type="InterPro" id="IPR003293">
    <property type="entry name" value="Nudix_hydrolase6-like"/>
</dbReference>
<evidence type="ECO:0000259" key="3">
    <source>
        <dbReference type="PROSITE" id="PS51462"/>
    </source>
</evidence>
<dbReference type="InterPro" id="IPR020084">
    <property type="entry name" value="NUDIX_hydrolase_CS"/>
</dbReference>
<evidence type="ECO:0000256" key="1">
    <source>
        <dbReference type="ARBA" id="ARBA00005582"/>
    </source>
</evidence>
<dbReference type="CDD" id="cd04670">
    <property type="entry name" value="NUDIX_ASFGF2_Nudt6"/>
    <property type="match status" value="1"/>
</dbReference>
<organism evidence="4 5">
    <name type="scientific">Spinacia oleracea</name>
    <name type="common">Spinach</name>
    <dbReference type="NCBI Taxonomy" id="3562"/>
    <lineage>
        <taxon>Eukaryota</taxon>
        <taxon>Viridiplantae</taxon>
        <taxon>Streptophyta</taxon>
        <taxon>Embryophyta</taxon>
        <taxon>Tracheophyta</taxon>
        <taxon>Spermatophyta</taxon>
        <taxon>Magnoliopsida</taxon>
        <taxon>eudicotyledons</taxon>
        <taxon>Gunneridae</taxon>
        <taxon>Pentapetalae</taxon>
        <taxon>Caryophyllales</taxon>
        <taxon>Chenopodiaceae</taxon>
        <taxon>Chenopodioideae</taxon>
        <taxon>Anserineae</taxon>
        <taxon>Spinacia</taxon>
    </lineage>
</organism>
<feature type="domain" description="Nudix hydrolase" evidence="3">
    <location>
        <begin position="157"/>
        <end position="298"/>
    </location>
</feature>
<reference evidence="4" key="1">
    <citation type="journal article" date="2021" name="Nat. Commun.">
        <title>Genomic analyses provide insights into spinach domestication and the genetic basis of agronomic traits.</title>
        <authorList>
            <person name="Cai X."/>
            <person name="Sun X."/>
            <person name="Xu C."/>
            <person name="Sun H."/>
            <person name="Wang X."/>
            <person name="Ge C."/>
            <person name="Zhang Z."/>
            <person name="Wang Q."/>
            <person name="Fei Z."/>
            <person name="Jiao C."/>
            <person name="Wang Q."/>
        </authorList>
    </citation>
    <scope>NUCLEOTIDE SEQUENCE [LARGE SCALE GENOMIC DNA]</scope>
    <source>
        <strain evidence="4">cv. Varoflay</strain>
    </source>
</reference>
<name>A0ABM3QQZ2_SPIOL</name>
<dbReference type="SUPFAM" id="SSF55811">
    <property type="entry name" value="Nudix"/>
    <property type="match status" value="1"/>
</dbReference>
<keyword evidence="4" id="KW-1185">Reference proteome</keyword>
<comment type="similarity">
    <text evidence="1">Belongs to the Nudix hydrolase family.</text>
</comment>
<dbReference type="Gene3D" id="3.40.630.30">
    <property type="match status" value="1"/>
</dbReference>
<evidence type="ECO:0000313" key="4">
    <source>
        <dbReference type="Proteomes" id="UP000813463"/>
    </source>
</evidence>
<dbReference type="PROSITE" id="PS51462">
    <property type="entry name" value="NUDIX"/>
    <property type="match status" value="1"/>
</dbReference>
<dbReference type="PANTHER" id="PTHR13994:SF29">
    <property type="entry name" value="NUDIX HYDROLASE 2"/>
    <property type="match status" value="1"/>
</dbReference>
<gene>
    <name evidence="5" type="primary">LOC110787100</name>
</gene>
<dbReference type="PRINTS" id="PR01356">
    <property type="entry name" value="GFGPROTEIN"/>
</dbReference>
<evidence type="ECO:0000313" key="5">
    <source>
        <dbReference type="RefSeq" id="XP_056685782.1"/>
    </source>
</evidence>
<dbReference type="RefSeq" id="XP_056685782.1">
    <property type="nucleotide sequence ID" value="XM_056829804.1"/>
</dbReference>
<dbReference type="PROSITE" id="PS00893">
    <property type="entry name" value="NUDIX_BOX"/>
    <property type="match status" value="1"/>
</dbReference>
<dbReference type="InterPro" id="IPR015797">
    <property type="entry name" value="NUDIX_hydrolase-like_dom_sf"/>
</dbReference>
<evidence type="ECO:0000256" key="2">
    <source>
        <dbReference type="ARBA" id="ARBA00022801"/>
    </source>
</evidence>
<dbReference type="Proteomes" id="UP000813463">
    <property type="component" value="Chromosome 5"/>
</dbReference>